<feature type="transmembrane region" description="Helical" evidence="2">
    <location>
        <begin position="47"/>
        <end position="67"/>
    </location>
</feature>
<sequence>MAGKSAYAQVRVDERNEENAKSTPSTRAGPGAKDGARRRTGLFDDGWATETICIALGTVLITVLYIVLRAYDGHPAPRFGSTFGGALTLNTIVAIISASAKATLLLPVAECISQIKWLWFASDYRRLSEVSTFDRASQGILGGLELLWITRFRTFASIGTVLLILGIAIDPLSQQLISSAERSVPSDGPNATVGILNAWNDGSGQDGMIVIGSFSDASDPTSYSAISTGMKGAILQGLFNANETIPDLSPACSGNCTFEPYASLAVCTSFADVSSSLITKNFTNPNETIYDYNYDYRYYIAEHQYLREDSYELPFVNASSAEPPDSDEHSSLQFHDSVAFRDVNAPIADVFMIYQNGTKGPMNAARHNTYAAVEFILEWCVQEYTTSVINGTAITQRKDAYRNFSSPGGSYYTYGKPDGDDGLEYLISPQTHFSLQKYLQTLLSGHIVEPSGGYFYVSSDAIQALAEPYNVWQGGCTQDPCGLSYGIHGTNQTGMRKQVSGYGSQNNRFVPWANGTVLEQVTVVVIRWKWITAHAVFTALSMIFLAVTVLCQRASPLKGSAWKSSSLAALHALDPVLQQELGGVTRQSQLAVQDEKRKVRLQWKSGDGWRLQDRSKEDLESEHIN</sequence>
<keyword evidence="2" id="KW-0812">Transmembrane</keyword>
<feature type="transmembrane region" description="Helical" evidence="2">
    <location>
        <begin position="87"/>
        <end position="109"/>
    </location>
</feature>
<dbReference type="InterPro" id="IPR021514">
    <property type="entry name" value="DUF3176"/>
</dbReference>
<feature type="compositionally biased region" description="Basic and acidic residues" evidence="1">
    <location>
        <begin position="11"/>
        <end position="20"/>
    </location>
</feature>
<comment type="caution">
    <text evidence="3">The sequence shown here is derived from an EMBL/GenBank/DDBJ whole genome shotgun (WGS) entry which is preliminary data.</text>
</comment>
<dbReference type="Pfam" id="PF11374">
    <property type="entry name" value="DUF3176"/>
    <property type="match status" value="1"/>
</dbReference>
<evidence type="ECO:0000313" key="3">
    <source>
        <dbReference type="EMBL" id="KAK5703021.1"/>
    </source>
</evidence>
<name>A0AAN7WN86_9PEZI</name>
<dbReference type="PANTHER" id="PTHR35394:SF5">
    <property type="entry name" value="DUF3176 DOMAIN-CONTAINING PROTEIN"/>
    <property type="match status" value="1"/>
</dbReference>
<keyword evidence="2" id="KW-1133">Transmembrane helix</keyword>
<dbReference type="PANTHER" id="PTHR35394">
    <property type="entry name" value="DUF3176 DOMAIN-CONTAINING PROTEIN"/>
    <property type="match status" value="1"/>
</dbReference>
<keyword evidence="2" id="KW-0472">Membrane</keyword>
<dbReference type="EMBL" id="JAVRQU010000005">
    <property type="protein sequence ID" value="KAK5703021.1"/>
    <property type="molecule type" value="Genomic_DNA"/>
</dbReference>
<organism evidence="3 4">
    <name type="scientific">Elasticomyces elasticus</name>
    <dbReference type="NCBI Taxonomy" id="574655"/>
    <lineage>
        <taxon>Eukaryota</taxon>
        <taxon>Fungi</taxon>
        <taxon>Dikarya</taxon>
        <taxon>Ascomycota</taxon>
        <taxon>Pezizomycotina</taxon>
        <taxon>Dothideomycetes</taxon>
        <taxon>Dothideomycetidae</taxon>
        <taxon>Mycosphaerellales</taxon>
        <taxon>Teratosphaeriaceae</taxon>
        <taxon>Elasticomyces</taxon>
    </lineage>
</organism>
<dbReference type="AlphaFoldDB" id="A0AAN7WN86"/>
<gene>
    <name evidence="3" type="ORF">LTR97_003967</name>
</gene>
<evidence type="ECO:0000256" key="1">
    <source>
        <dbReference type="SAM" id="MobiDB-lite"/>
    </source>
</evidence>
<protein>
    <submittedName>
        <fullName evidence="3">Uncharacterized protein</fullName>
    </submittedName>
</protein>
<accession>A0AAN7WN86</accession>
<evidence type="ECO:0000313" key="4">
    <source>
        <dbReference type="Proteomes" id="UP001310594"/>
    </source>
</evidence>
<proteinExistence type="predicted"/>
<evidence type="ECO:0000256" key="2">
    <source>
        <dbReference type="SAM" id="Phobius"/>
    </source>
</evidence>
<reference evidence="3" key="1">
    <citation type="submission" date="2023-08" db="EMBL/GenBank/DDBJ databases">
        <title>Black Yeasts Isolated from many extreme environments.</title>
        <authorList>
            <person name="Coleine C."/>
            <person name="Stajich J.E."/>
            <person name="Selbmann L."/>
        </authorList>
    </citation>
    <scope>NUCLEOTIDE SEQUENCE</scope>
    <source>
        <strain evidence="3">CCFEE 5810</strain>
    </source>
</reference>
<feature type="region of interest" description="Disordered" evidence="1">
    <location>
        <begin position="1"/>
        <end position="37"/>
    </location>
</feature>
<dbReference type="Proteomes" id="UP001310594">
    <property type="component" value="Unassembled WGS sequence"/>
</dbReference>
<feature type="transmembrane region" description="Helical" evidence="2">
    <location>
        <begin position="152"/>
        <end position="169"/>
    </location>
</feature>